<dbReference type="GO" id="GO:0032259">
    <property type="term" value="P:methylation"/>
    <property type="evidence" value="ECO:0007669"/>
    <property type="project" value="UniProtKB-KW"/>
</dbReference>
<evidence type="ECO:0000259" key="1">
    <source>
        <dbReference type="Pfam" id="PF08241"/>
    </source>
</evidence>
<accession>A0A177L152</accession>
<dbReference type="AlphaFoldDB" id="A0A177L152"/>
<keyword evidence="2" id="KW-0489">Methyltransferase</keyword>
<comment type="caution">
    <text evidence="2">The sequence shown here is derived from an EMBL/GenBank/DDBJ whole genome shotgun (WGS) entry which is preliminary data.</text>
</comment>
<dbReference type="Proteomes" id="UP000077271">
    <property type="component" value="Unassembled WGS sequence"/>
</dbReference>
<gene>
    <name evidence="2" type="ORF">AWH48_16395</name>
</gene>
<dbReference type="OrthoDB" id="43862at2"/>
<organism evidence="2 3">
    <name type="scientific">Domibacillus aminovorans</name>
    <dbReference type="NCBI Taxonomy" id="29332"/>
    <lineage>
        <taxon>Bacteria</taxon>
        <taxon>Bacillati</taxon>
        <taxon>Bacillota</taxon>
        <taxon>Bacilli</taxon>
        <taxon>Bacillales</taxon>
        <taxon>Bacillaceae</taxon>
        <taxon>Domibacillus</taxon>
    </lineage>
</organism>
<dbReference type="Pfam" id="PF08241">
    <property type="entry name" value="Methyltransf_11"/>
    <property type="match status" value="1"/>
</dbReference>
<evidence type="ECO:0000313" key="3">
    <source>
        <dbReference type="Proteomes" id="UP000077271"/>
    </source>
</evidence>
<dbReference type="PANTHER" id="PTHR43591">
    <property type="entry name" value="METHYLTRANSFERASE"/>
    <property type="match status" value="1"/>
</dbReference>
<dbReference type="Gene3D" id="3.40.50.150">
    <property type="entry name" value="Vaccinia Virus protein VP39"/>
    <property type="match status" value="1"/>
</dbReference>
<dbReference type="EMBL" id="LQWZ01000006">
    <property type="protein sequence ID" value="OAH59166.1"/>
    <property type="molecule type" value="Genomic_DNA"/>
</dbReference>
<dbReference type="GO" id="GO:0008757">
    <property type="term" value="F:S-adenosylmethionine-dependent methyltransferase activity"/>
    <property type="evidence" value="ECO:0007669"/>
    <property type="project" value="InterPro"/>
</dbReference>
<protein>
    <submittedName>
        <fullName evidence="2">Methyltransferase type 11</fullName>
    </submittedName>
</protein>
<evidence type="ECO:0000313" key="2">
    <source>
        <dbReference type="EMBL" id="OAH59166.1"/>
    </source>
</evidence>
<dbReference type="InterPro" id="IPR013216">
    <property type="entry name" value="Methyltransf_11"/>
</dbReference>
<reference evidence="2 3" key="1">
    <citation type="submission" date="2016-01" db="EMBL/GenBank/DDBJ databases">
        <title>Investigation of taxonomic status of Bacillus aminovorans.</title>
        <authorList>
            <person name="Verma A."/>
            <person name="Pal Y."/>
            <person name="Krishnamurthi S."/>
        </authorList>
    </citation>
    <scope>NUCLEOTIDE SEQUENCE [LARGE SCALE GENOMIC DNA]</scope>
    <source>
        <strain evidence="2 3">DSM 4337</strain>
    </source>
</reference>
<proteinExistence type="predicted"/>
<dbReference type="CDD" id="cd02440">
    <property type="entry name" value="AdoMet_MTases"/>
    <property type="match status" value="1"/>
</dbReference>
<keyword evidence="2" id="KW-0808">Transferase</keyword>
<feature type="domain" description="Methyltransferase type 11" evidence="1">
    <location>
        <begin position="51"/>
        <end position="146"/>
    </location>
</feature>
<dbReference type="SUPFAM" id="SSF53335">
    <property type="entry name" value="S-adenosyl-L-methionine-dependent methyltransferases"/>
    <property type="match status" value="1"/>
</dbReference>
<dbReference type="InterPro" id="IPR029063">
    <property type="entry name" value="SAM-dependent_MTases_sf"/>
</dbReference>
<name>A0A177L152_9BACI</name>
<sequence length="220" mass="25083">MMRFIRKKKDVGIYGFTAKWYDKNTRKSRLSEMHGYADIVSNHVENGGSVLEVAPGPGYLSIELSKRGYSVTGVEISQDFVDIEKKNAIEFGVDIDFKQGNASKLPCFDEMFDFVICSAAFKNFKEPVKALCEMQRVLKPGGKALIIDMNRALTSADIEREIIKLGMKGFDRWFVKLAFKTFLRQSAYTIDAFEGLIAQTTFNRHEIKKDGISLFVWLYK</sequence>